<dbReference type="RefSeq" id="WP_018362690.1">
    <property type="nucleotide sequence ID" value="NZ_CAKAPR010000001.1"/>
</dbReference>
<gene>
    <name evidence="3" type="ORF">KZO38_06475</name>
</gene>
<keyword evidence="2" id="KW-0812">Transmembrane</keyword>
<dbReference type="Proteomes" id="UP000788426">
    <property type="component" value="Unassembled WGS sequence"/>
</dbReference>
<keyword evidence="4" id="KW-1185">Reference proteome</keyword>
<sequence length="113" mass="13403">MKKNNIGLIWNVIVHYKYYIVFILGALVVLVLDENSVLHQVQLNSQIESLKDEITKYTEDNKEATRRLRELERNPKAIEKIAREHYFMKADDEDIFVLSDDQIKEKEPNEKVK</sequence>
<dbReference type="InterPro" id="IPR007060">
    <property type="entry name" value="FtsL/DivIC"/>
</dbReference>
<keyword evidence="1" id="KW-0175">Coiled coil</keyword>
<evidence type="ECO:0000256" key="1">
    <source>
        <dbReference type="SAM" id="Coils"/>
    </source>
</evidence>
<dbReference type="EMBL" id="JAHXCT010000004">
    <property type="protein sequence ID" value="MBW4769406.1"/>
    <property type="molecule type" value="Genomic_DNA"/>
</dbReference>
<evidence type="ECO:0000313" key="4">
    <source>
        <dbReference type="Proteomes" id="UP000788426"/>
    </source>
</evidence>
<proteinExistence type="predicted"/>
<accession>A0ABS6YCY0</accession>
<reference evidence="3 4" key="1">
    <citation type="submission" date="2021-07" db="EMBL/GenBank/DDBJ databases">
        <title>Genomic diversity and antimicrobial resistance of Prevotella spp. isolated from chronic lung disease airways.</title>
        <authorList>
            <person name="Webb K.A."/>
            <person name="Olagoke O.S."/>
            <person name="Baird T."/>
            <person name="Neill J."/>
            <person name="Pham A."/>
            <person name="Wells T.J."/>
            <person name="Ramsay K.A."/>
            <person name="Bell S.C."/>
            <person name="Sarovich D.S."/>
            <person name="Price E.P."/>
        </authorList>
    </citation>
    <scope>NUCLEOTIDE SEQUENCE [LARGE SCALE GENOMIC DNA]</scope>
    <source>
        <strain evidence="3 4">SCHI0011.S.12</strain>
    </source>
</reference>
<name>A0ABS6YCY0_9BACT</name>
<organism evidence="3 4">
    <name type="scientific">Hoylesella nanceiensis</name>
    <dbReference type="NCBI Taxonomy" id="425941"/>
    <lineage>
        <taxon>Bacteria</taxon>
        <taxon>Pseudomonadati</taxon>
        <taxon>Bacteroidota</taxon>
        <taxon>Bacteroidia</taxon>
        <taxon>Bacteroidales</taxon>
        <taxon>Prevotellaceae</taxon>
        <taxon>Hoylesella</taxon>
    </lineage>
</organism>
<protein>
    <submittedName>
        <fullName evidence="3">Septum formation initiator family protein</fullName>
    </submittedName>
</protein>
<feature type="transmembrane region" description="Helical" evidence="2">
    <location>
        <begin position="12"/>
        <end position="32"/>
    </location>
</feature>
<evidence type="ECO:0000256" key="2">
    <source>
        <dbReference type="SAM" id="Phobius"/>
    </source>
</evidence>
<dbReference type="GeneID" id="93182649"/>
<feature type="coiled-coil region" evidence="1">
    <location>
        <begin position="40"/>
        <end position="74"/>
    </location>
</feature>
<dbReference type="Pfam" id="PF04977">
    <property type="entry name" value="DivIC"/>
    <property type="match status" value="1"/>
</dbReference>
<evidence type="ECO:0000313" key="3">
    <source>
        <dbReference type="EMBL" id="MBW4769406.1"/>
    </source>
</evidence>
<keyword evidence="2" id="KW-1133">Transmembrane helix</keyword>
<keyword evidence="2" id="KW-0472">Membrane</keyword>
<comment type="caution">
    <text evidence="3">The sequence shown here is derived from an EMBL/GenBank/DDBJ whole genome shotgun (WGS) entry which is preliminary data.</text>
</comment>